<dbReference type="Proteomes" id="UP000299102">
    <property type="component" value="Unassembled WGS sequence"/>
</dbReference>
<keyword evidence="2" id="KW-1185">Reference proteome</keyword>
<organism evidence="1 2">
    <name type="scientific">Eumeta variegata</name>
    <name type="common">Bagworm moth</name>
    <name type="synonym">Eumeta japonica</name>
    <dbReference type="NCBI Taxonomy" id="151549"/>
    <lineage>
        <taxon>Eukaryota</taxon>
        <taxon>Metazoa</taxon>
        <taxon>Ecdysozoa</taxon>
        <taxon>Arthropoda</taxon>
        <taxon>Hexapoda</taxon>
        <taxon>Insecta</taxon>
        <taxon>Pterygota</taxon>
        <taxon>Neoptera</taxon>
        <taxon>Endopterygota</taxon>
        <taxon>Lepidoptera</taxon>
        <taxon>Glossata</taxon>
        <taxon>Ditrysia</taxon>
        <taxon>Tineoidea</taxon>
        <taxon>Psychidae</taxon>
        <taxon>Oiketicinae</taxon>
        <taxon>Eumeta</taxon>
    </lineage>
</organism>
<dbReference type="EMBL" id="BGZK01000266">
    <property type="protein sequence ID" value="GBP32857.1"/>
    <property type="molecule type" value="Genomic_DNA"/>
</dbReference>
<dbReference type="AlphaFoldDB" id="A0A4C1V3K1"/>
<evidence type="ECO:0000313" key="1">
    <source>
        <dbReference type="EMBL" id="GBP32857.1"/>
    </source>
</evidence>
<accession>A0A4C1V3K1</accession>
<comment type="caution">
    <text evidence="1">The sequence shown here is derived from an EMBL/GenBank/DDBJ whole genome shotgun (WGS) entry which is preliminary data.</text>
</comment>
<reference evidence="1 2" key="1">
    <citation type="journal article" date="2019" name="Commun. Biol.">
        <title>The bagworm genome reveals a unique fibroin gene that provides high tensile strength.</title>
        <authorList>
            <person name="Kono N."/>
            <person name="Nakamura H."/>
            <person name="Ohtoshi R."/>
            <person name="Tomita M."/>
            <person name="Numata K."/>
            <person name="Arakawa K."/>
        </authorList>
    </citation>
    <scope>NUCLEOTIDE SEQUENCE [LARGE SCALE GENOMIC DNA]</scope>
</reference>
<proteinExistence type="predicted"/>
<name>A0A4C1V3K1_EUMVA</name>
<evidence type="ECO:0000313" key="2">
    <source>
        <dbReference type="Proteomes" id="UP000299102"/>
    </source>
</evidence>
<gene>
    <name evidence="1" type="ORF">EVAR_81645_1</name>
</gene>
<sequence length="73" mass="7998">MTAREQKIHFKIDDVPLNARRVATVGVRKSRDTTKAQSSGGRRLVVTARPAATQKCYLPRPAVPSASLVKLRA</sequence>
<protein>
    <submittedName>
        <fullName evidence="1">Uncharacterized protein</fullName>
    </submittedName>
</protein>